<dbReference type="AlphaFoldDB" id="A0A953HV40"/>
<dbReference type="InterPro" id="IPR038731">
    <property type="entry name" value="RgtA/B/C-like"/>
</dbReference>
<keyword evidence="11" id="KW-1185">Reference proteome</keyword>
<dbReference type="PANTHER" id="PTHR33908:SF3">
    <property type="entry name" value="UNDECAPRENYL PHOSPHATE-ALPHA-4-AMINO-4-DEOXY-L-ARABINOSE ARABINOSYL TRANSFERASE"/>
    <property type="match status" value="1"/>
</dbReference>
<sequence>MLHKYVTLFVCLLFILRLAFTTQPPIGYEHTWRQSTGLMYARNFVETDANFFHPRIDDNAGGTGILVLEAPILYYGMYLLSQPFGYQDWYGRLINLIVSSLGLYFFFLLVRRFFTERVGFFATLILTTSLWLIFSRETMQDTMAVSFLFMALHFCFNYFSRGGWKNLAGYVLLAALGLLAKLPAGMYLLFPLIYLLKYSVDKQRIINWGLITLVPVALSCLWYFGYAPYASEKYGYWHNVGESFPDG</sequence>
<accession>A0A953HV40</accession>
<dbReference type="GO" id="GO:0009103">
    <property type="term" value="P:lipopolysaccharide biosynthetic process"/>
    <property type="evidence" value="ECO:0007669"/>
    <property type="project" value="UniProtKB-ARBA"/>
</dbReference>
<comment type="subcellular location">
    <subcellularLocation>
        <location evidence="1">Cell membrane</location>
        <topology evidence="1">Multi-pass membrane protein</topology>
    </subcellularLocation>
</comment>
<evidence type="ECO:0000259" key="9">
    <source>
        <dbReference type="Pfam" id="PF13231"/>
    </source>
</evidence>
<keyword evidence="7 8" id="KW-0472">Membrane</keyword>
<evidence type="ECO:0000256" key="2">
    <source>
        <dbReference type="ARBA" id="ARBA00022475"/>
    </source>
</evidence>
<evidence type="ECO:0000256" key="1">
    <source>
        <dbReference type="ARBA" id="ARBA00004651"/>
    </source>
</evidence>
<evidence type="ECO:0000313" key="11">
    <source>
        <dbReference type="Proteomes" id="UP000753961"/>
    </source>
</evidence>
<comment type="caution">
    <text evidence="10">The sequence shown here is derived from an EMBL/GenBank/DDBJ whole genome shotgun (WGS) entry which is preliminary data.</text>
</comment>
<proteinExistence type="predicted"/>
<name>A0A953HV40_9BACT</name>
<reference evidence="10" key="1">
    <citation type="submission" date="2021-06" db="EMBL/GenBank/DDBJ databases">
        <title>44 bacteria genomes isolated from Dapeng, Shenzhen.</title>
        <authorList>
            <person name="Zheng W."/>
            <person name="Yu S."/>
            <person name="Huang Y."/>
        </authorList>
    </citation>
    <scope>NUCLEOTIDE SEQUENCE</scope>
    <source>
        <strain evidence="10">DP5N28-2</strain>
    </source>
</reference>
<dbReference type="GO" id="GO:0016763">
    <property type="term" value="F:pentosyltransferase activity"/>
    <property type="evidence" value="ECO:0007669"/>
    <property type="project" value="TreeGrafter"/>
</dbReference>
<evidence type="ECO:0000313" key="10">
    <source>
        <dbReference type="EMBL" id="MBY5958840.1"/>
    </source>
</evidence>
<organism evidence="10 11">
    <name type="scientific">Membranihabitans marinus</name>
    <dbReference type="NCBI Taxonomy" id="1227546"/>
    <lineage>
        <taxon>Bacteria</taxon>
        <taxon>Pseudomonadati</taxon>
        <taxon>Bacteroidota</taxon>
        <taxon>Saprospiria</taxon>
        <taxon>Saprospirales</taxon>
        <taxon>Saprospiraceae</taxon>
        <taxon>Membranihabitans</taxon>
    </lineage>
</organism>
<keyword evidence="6 8" id="KW-1133">Transmembrane helix</keyword>
<dbReference type="InterPro" id="IPR050297">
    <property type="entry name" value="LipidA_mod_glycosyltrf_83"/>
</dbReference>
<evidence type="ECO:0000256" key="4">
    <source>
        <dbReference type="ARBA" id="ARBA00022679"/>
    </source>
</evidence>
<evidence type="ECO:0000256" key="7">
    <source>
        <dbReference type="ARBA" id="ARBA00023136"/>
    </source>
</evidence>
<dbReference type="PANTHER" id="PTHR33908">
    <property type="entry name" value="MANNOSYLTRANSFERASE YKCB-RELATED"/>
    <property type="match status" value="1"/>
</dbReference>
<keyword evidence="3 10" id="KW-0328">Glycosyltransferase</keyword>
<dbReference type="RefSeq" id="WP_222580375.1">
    <property type="nucleotide sequence ID" value="NZ_JAHVHU010000010.1"/>
</dbReference>
<feature type="domain" description="Glycosyltransferase RgtA/B/C/D-like" evidence="9">
    <location>
        <begin position="70"/>
        <end position="206"/>
    </location>
</feature>
<protein>
    <submittedName>
        <fullName evidence="10">Glycosyltransferase family 39 protein</fullName>
        <ecNumber evidence="10">2.4.-.-</ecNumber>
    </submittedName>
</protein>
<dbReference type="GO" id="GO:0010041">
    <property type="term" value="P:response to iron(III) ion"/>
    <property type="evidence" value="ECO:0007669"/>
    <property type="project" value="TreeGrafter"/>
</dbReference>
<evidence type="ECO:0000256" key="6">
    <source>
        <dbReference type="ARBA" id="ARBA00022989"/>
    </source>
</evidence>
<feature type="transmembrane region" description="Helical" evidence="8">
    <location>
        <begin position="205"/>
        <end position="224"/>
    </location>
</feature>
<keyword evidence="5 8" id="KW-0812">Transmembrane</keyword>
<dbReference type="EMBL" id="JAHVHU010000010">
    <property type="protein sequence ID" value="MBY5958840.1"/>
    <property type="molecule type" value="Genomic_DNA"/>
</dbReference>
<dbReference type="EC" id="2.4.-.-" evidence="10"/>
<feature type="transmembrane region" description="Helical" evidence="8">
    <location>
        <begin position="93"/>
        <end position="111"/>
    </location>
</feature>
<dbReference type="GO" id="GO:0005886">
    <property type="term" value="C:plasma membrane"/>
    <property type="evidence" value="ECO:0007669"/>
    <property type="project" value="UniProtKB-SubCell"/>
</dbReference>
<evidence type="ECO:0000256" key="5">
    <source>
        <dbReference type="ARBA" id="ARBA00022692"/>
    </source>
</evidence>
<feature type="transmembrane region" description="Helical" evidence="8">
    <location>
        <begin position="141"/>
        <end position="159"/>
    </location>
</feature>
<gene>
    <name evidence="10" type="ORF">KUV50_11880</name>
</gene>
<dbReference type="Pfam" id="PF13231">
    <property type="entry name" value="PMT_2"/>
    <property type="match status" value="1"/>
</dbReference>
<keyword evidence="2" id="KW-1003">Cell membrane</keyword>
<evidence type="ECO:0000256" key="8">
    <source>
        <dbReference type="SAM" id="Phobius"/>
    </source>
</evidence>
<keyword evidence="4 10" id="KW-0808">Transferase</keyword>
<dbReference type="Proteomes" id="UP000753961">
    <property type="component" value="Unassembled WGS sequence"/>
</dbReference>
<evidence type="ECO:0000256" key="3">
    <source>
        <dbReference type="ARBA" id="ARBA00022676"/>
    </source>
</evidence>
<feature type="transmembrane region" description="Helical" evidence="8">
    <location>
        <begin position="117"/>
        <end position="134"/>
    </location>
</feature>
<feature type="transmembrane region" description="Helical" evidence="8">
    <location>
        <begin position="60"/>
        <end position="81"/>
    </location>
</feature>
<feature type="transmembrane region" description="Helical" evidence="8">
    <location>
        <begin position="171"/>
        <end position="193"/>
    </location>
</feature>